<evidence type="ECO:0000313" key="3">
    <source>
        <dbReference type="Proteomes" id="UP000552709"/>
    </source>
</evidence>
<dbReference type="Proteomes" id="UP000552709">
    <property type="component" value="Unassembled WGS sequence"/>
</dbReference>
<dbReference type="EMBL" id="JACHFL010000002">
    <property type="protein sequence ID" value="MBB5362096.1"/>
    <property type="molecule type" value="Genomic_DNA"/>
</dbReference>
<protein>
    <recommendedName>
        <fullName evidence="4">MarR family transcriptional regulator</fullName>
    </recommendedName>
</protein>
<comment type="caution">
    <text evidence="2">The sequence shown here is derived from an EMBL/GenBank/DDBJ whole genome shotgun (WGS) entry which is preliminary data.</text>
</comment>
<dbReference type="AlphaFoldDB" id="A0A7W8JUL3"/>
<keyword evidence="3" id="KW-1185">Reference proteome</keyword>
<gene>
    <name evidence="2" type="ORF">HNQ08_001181</name>
</gene>
<accession>A0A7W8JUL3</accession>
<dbReference type="RefSeq" id="WP_184128335.1">
    <property type="nucleotide sequence ID" value="NZ_JACHFL010000002.1"/>
</dbReference>
<feature type="compositionally biased region" description="Basic and acidic residues" evidence="1">
    <location>
        <begin position="105"/>
        <end position="121"/>
    </location>
</feature>
<evidence type="ECO:0000256" key="1">
    <source>
        <dbReference type="SAM" id="MobiDB-lite"/>
    </source>
</evidence>
<evidence type="ECO:0000313" key="2">
    <source>
        <dbReference type="EMBL" id="MBB5362096.1"/>
    </source>
</evidence>
<reference evidence="2 3" key="1">
    <citation type="submission" date="2020-08" db="EMBL/GenBank/DDBJ databases">
        <title>Genomic Encyclopedia of Type Strains, Phase IV (KMG-IV): sequencing the most valuable type-strain genomes for metagenomic binning, comparative biology and taxonomic classification.</title>
        <authorList>
            <person name="Goeker M."/>
        </authorList>
    </citation>
    <scope>NUCLEOTIDE SEQUENCE [LARGE SCALE GENOMIC DNA]</scope>
    <source>
        <strain evidence="2 3">DSM 27939</strain>
    </source>
</reference>
<feature type="region of interest" description="Disordered" evidence="1">
    <location>
        <begin position="92"/>
        <end position="121"/>
    </location>
</feature>
<evidence type="ECO:0008006" key="4">
    <source>
        <dbReference type="Google" id="ProtNLM"/>
    </source>
</evidence>
<name>A0A7W8JUL3_9DEIO</name>
<organism evidence="2 3">
    <name type="scientific">Deinococcus humi</name>
    <dbReference type="NCBI Taxonomy" id="662880"/>
    <lineage>
        <taxon>Bacteria</taxon>
        <taxon>Thermotogati</taxon>
        <taxon>Deinococcota</taxon>
        <taxon>Deinococci</taxon>
        <taxon>Deinococcales</taxon>
        <taxon>Deinococcaceae</taxon>
        <taxon>Deinococcus</taxon>
    </lineage>
</organism>
<proteinExistence type="predicted"/>
<sequence length="121" mass="13136">MTEPKTSPLPDVYRLLAVFSGVPKTTMSALLDSGLWTQEDGAAISDHQRGLLRVLATDGRIQWVTWGPNGPGYVLTGFGEAALDTYAQRYGPAHAPRRGRSLGEIARERQQAEREAKEGAA</sequence>